<name>A0A2D3I6B3_9VIRU</name>
<reference evidence="1" key="1">
    <citation type="journal article" date="2018" name="Aquaculture">
        <title>Complete genome sequence of a white spot syndrome virus associated with a disease incursion in Australia.</title>
        <authorList>
            <person name="Oakey J."/>
            <person name="Smith C.S."/>
        </authorList>
    </citation>
    <scope>NUCLEOTIDE SEQUENCE [LARGE SCALE GENOMIC DNA]</scope>
    <source>
        <strain evidence="1">WSSV-AU</strain>
    </source>
</reference>
<accession>A0A2D3I6B3</accession>
<sequence>MNYTGKLILLTNFSDIKTLCLTNLPCSRGLPWYMTLFPALGQEGTAPLRMYLRLLPRFTNRSWFLTQRGQLLLGE</sequence>
<dbReference type="Proteomes" id="UP000267516">
    <property type="component" value="Segment"/>
</dbReference>
<evidence type="ECO:0000313" key="1">
    <source>
        <dbReference type="EMBL" id="ATU83912.1"/>
    </source>
</evidence>
<protein>
    <submittedName>
        <fullName evidence="1">ORF404</fullName>
    </submittedName>
</protein>
<proteinExistence type="predicted"/>
<dbReference type="EMBL" id="MF768985">
    <property type="protein sequence ID" value="ATU83912.1"/>
    <property type="molecule type" value="Genomic_DNA"/>
</dbReference>
<organism evidence="1">
    <name type="scientific">White spot syndrome virus</name>
    <dbReference type="NCBI Taxonomy" id="342409"/>
    <lineage>
        <taxon>Viruses</taxon>
        <taxon>Viruses incertae sedis</taxon>
        <taxon>Naldaviricetes</taxon>
        <taxon>Nimaviridae</taxon>
        <taxon>Whispovirus</taxon>
    </lineage>
</organism>